<keyword evidence="2" id="KW-0496">Mitochondrion</keyword>
<keyword evidence="1" id="KW-0472">Membrane</keyword>
<evidence type="ECO:0000313" key="2">
    <source>
        <dbReference type="EMBL" id="KUM48802.1"/>
    </source>
</evidence>
<gene>
    <name evidence="2" type="ORF">ABT39_MTgene4138</name>
</gene>
<keyword evidence="1" id="KW-0812">Transmembrane</keyword>
<protein>
    <submittedName>
        <fullName evidence="2">Uncharacterized protein</fullName>
    </submittedName>
</protein>
<keyword evidence="1" id="KW-1133">Transmembrane helix</keyword>
<reference evidence="2" key="1">
    <citation type="journal article" date="2015" name="Genome Biol. Evol.">
        <title>Organellar Genomes of White Spruce (Picea glauca): Assembly and Annotation.</title>
        <authorList>
            <person name="Jackman S.D."/>
            <person name="Warren R.L."/>
            <person name="Gibb E.A."/>
            <person name="Vandervalk B.P."/>
            <person name="Mohamadi H."/>
            <person name="Chu J."/>
            <person name="Raymond A."/>
            <person name="Pleasance S."/>
            <person name="Coope R."/>
            <person name="Wildung M.R."/>
            <person name="Ritland C.E."/>
            <person name="Bousquet J."/>
            <person name="Jones S.J."/>
            <person name="Bohlmann J."/>
            <person name="Birol I."/>
        </authorList>
    </citation>
    <scope>NUCLEOTIDE SEQUENCE [LARGE SCALE GENOMIC DNA]</scope>
    <source>
        <tissue evidence="2">Flushing bud</tissue>
    </source>
</reference>
<evidence type="ECO:0000256" key="1">
    <source>
        <dbReference type="SAM" id="Phobius"/>
    </source>
</evidence>
<geneLocation type="mitochondrion" evidence="2"/>
<name>A0A117NHS2_PICGL</name>
<feature type="transmembrane region" description="Helical" evidence="1">
    <location>
        <begin position="6"/>
        <end position="27"/>
    </location>
</feature>
<dbReference type="AlphaFoldDB" id="A0A117NHS2"/>
<dbReference type="EMBL" id="LKAM01000004">
    <property type="protein sequence ID" value="KUM48802.1"/>
    <property type="molecule type" value="Genomic_DNA"/>
</dbReference>
<proteinExistence type="predicted"/>
<accession>A0A117NHS2</accession>
<sequence>MRLDVSYVLGLALCMTSCMNLSFISLLDEWKSHRKGTTHQSWILGTDLGTTPRTFSRSLSFNCRIYSL</sequence>
<organism evidence="2">
    <name type="scientific">Picea glauca</name>
    <name type="common">White spruce</name>
    <name type="synonym">Pinus glauca</name>
    <dbReference type="NCBI Taxonomy" id="3330"/>
    <lineage>
        <taxon>Eukaryota</taxon>
        <taxon>Viridiplantae</taxon>
        <taxon>Streptophyta</taxon>
        <taxon>Embryophyta</taxon>
        <taxon>Tracheophyta</taxon>
        <taxon>Spermatophyta</taxon>
        <taxon>Pinopsida</taxon>
        <taxon>Pinidae</taxon>
        <taxon>Conifers I</taxon>
        <taxon>Pinales</taxon>
        <taxon>Pinaceae</taxon>
        <taxon>Picea</taxon>
    </lineage>
</organism>
<comment type="caution">
    <text evidence="2">The sequence shown here is derived from an EMBL/GenBank/DDBJ whole genome shotgun (WGS) entry which is preliminary data.</text>
</comment>